<dbReference type="Gene3D" id="1.10.10.10">
    <property type="entry name" value="Winged helix-like DNA-binding domain superfamily/Winged helix DNA-binding domain"/>
    <property type="match status" value="2"/>
</dbReference>
<dbReference type="Pfam" id="PF23598">
    <property type="entry name" value="LRR_14"/>
    <property type="match status" value="2"/>
</dbReference>
<keyword evidence="2" id="KW-0611">Plant defense</keyword>
<keyword evidence="6" id="KW-1185">Reference proteome</keyword>
<feature type="domain" description="Disease resistance R13L4/SHOC-2-like LRR" evidence="4">
    <location>
        <begin position="830"/>
        <end position="1012"/>
    </location>
</feature>
<dbReference type="EMBL" id="CAJGYO010000014">
    <property type="protein sequence ID" value="CAD6266698.1"/>
    <property type="molecule type" value="Genomic_DNA"/>
</dbReference>
<evidence type="ECO:0000259" key="3">
    <source>
        <dbReference type="Pfam" id="PF23559"/>
    </source>
</evidence>
<dbReference type="Proteomes" id="UP000604825">
    <property type="component" value="Unassembled WGS sequence"/>
</dbReference>
<keyword evidence="1" id="KW-0677">Repeat</keyword>
<dbReference type="OrthoDB" id="1394818at2759"/>
<dbReference type="InterPro" id="IPR027417">
    <property type="entry name" value="P-loop_NTPase"/>
</dbReference>
<dbReference type="InterPro" id="IPR032675">
    <property type="entry name" value="LRR_dom_sf"/>
</dbReference>
<dbReference type="AlphaFoldDB" id="A0A811R9U5"/>
<evidence type="ECO:0000256" key="2">
    <source>
        <dbReference type="ARBA" id="ARBA00022821"/>
    </source>
</evidence>
<dbReference type="GO" id="GO:0002758">
    <property type="term" value="P:innate immune response-activating signaling pathway"/>
    <property type="evidence" value="ECO:0007669"/>
    <property type="project" value="UniProtKB-ARBA"/>
</dbReference>
<dbReference type="PANTHER" id="PTHR23155:SF906">
    <property type="entry name" value="OS08G0205100 PROTEIN"/>
    <property type="match status" value="1"/>
</dbReference>
<protein>
    <recommendedName>
        <fullName evidence="7">NB-ARC domain-containing protein</fullName>
    </recommendedName>
</protein>
<dbReference type="InterPro" id="IPR055414">
    <property type="entry name" value="LRR_R13L4/SHOC2-like"/>
</dbReference>
<dbReference type="InterPro" id="IPR036388">
    <property type="entry name" value="WH-like_DNA-bd_sf"/>
</dbReference>
<gene>
    <name evidence="5" type="ORF">NCGR_LOCUS50003</name>
</gene>
<accession>A0A811R9U5</accession>
<dbReference type="GO" id="GO:0009626">
    <property type="term" value="P:plant-type hypersensitive response"/>
    <property type="evidence" value="ECO:0007669"/>
    <property type="project" value="UniProtKB-ARBA"/>
</dbReference>
<proteinExistence type="predicted"/>
<dbReference type="GO" id="GO:0042742">
    <property type="term" value="P:defense response to bacterium"/>
    <property type="evidence" value="ECO:0007669"/>
    <property type="project" value="UniProtKB-ARBA"/>
</dbReference>
<comment type="caution">
    <text evidence="5">The sequence shown here is derived from an EMBL/GenBank/DDBJ whole genome shotgun (WGS) entry which is preliminary data.</text>
</comment>
<dbReference type="Gene3D" id="3.80.10.10">
    <property type="entry name" value="Ribonuclease Inhibitor"/>
    <property type="match status" value="1"/>
</dbReference>
<organism evidence="5 6">
    <name type="scientific">Miscanthus lutarioriparius</name>
    <dbReference type="NCBI Taxonomy" id="422564"/>
    <lineage>
        <taxon>Eukaryota</taxon>
        <taxon>Viridiplantae</taxon>
        <taxon>Streptophyta</taxon>
        <taxon>Embryophyta</taxon>
        <taxon>Tracheophyta</taxon>
        <taxon>Spermatophyta</taxon>
        <taxon>Magnoliopsida</taxon>
        <taxon>Liliopsida</taxon>
        <taxon>Poales</taxon>
        <taxon>Poaceae</taxon>
        <taxon>PACMAD clade</taxon>
        <taxon>Panicoideae</taxon>
        <taxon>Andropogonodae</taxon>
        <taxon>Andropogoneae</taxon>
        <taxon>Saccharinae</taxon>
        <taxon>Miscanthus</taxon>
    </lineage>
</organism>
<dbReference type="InterPro" id="IPR044974">
    <property type="entry name" value="Disease_R_plants"/>
</dbReference>
<name>A0A811R9U5_9POAL</name>
<dbReference type="Pfam" id="PF23559">
    <property type="entry name" value="WHD_DRP"/>
    <property type="match status" value="2"/>
</dbReference>
<dbReference type="FunFam" id="1.10.10.10:FF:000322">
    <property type="entry name" value="Probable disease resistance protein At1g63360"/>
    <property type="match status" value="2"/>
</dbReference>
<feature type="domain" description="Disease resistance protein winged helix" evidence="3">
    <location>
        <begin position="604"/>
        <end position="675"/>
    </location>
</feature>
<reference evidence="5" key="1">
    <citation type="submission" date="2020-10" db="EMBL/GenBank/DDBJ databases">
        <authorList>
            <person name="Han B."/>
            <person name="Lu T."/>
            <person name="Zhao Q."/>
            <person name="Huang X."/>
            <person name="Zhao Y."/>
        </authorList>
    </citation>
    <scope>NUCLEOTIDE SEQUENCE</scope>
</reference>
<dbReference type="SUPFAM" id="SSF52058">
    <property type="entry name" value="L domain-like"/>
    <property type="match status" value="2"/>
</dbReference>
<dbReference type="InterPro" id="IPR042197">
    <property type="entry name" value="Apaf_helical"/>
</dbReference>
<evidence type="ECO:0000313" key="5">
    <source>
        <dbReference type="EMBL" id="CAD6266698.1"/>
    </source>
</evidence>
<evidence type="ECO:0000259" key="4">
    <source>
        <dbReference type="Pfam" id="PF23598"/>
    </source>
</evidence>
<evidence type="ECO:0008006" key="7">
    <source>
        <dbReference type="Google" id="ProtNLM"/>
    </source>
</evidence>
<dbReference type="PANTHER" id="PTHR23155">
    <property type="entry name" value="DISEASE RESISTANCE PROTEIN RP"/>
    <property type="match status" value="1"/>
</dbReference>
<dbReference type="GO" id="GO:0043531">
    <property type="term" value="F:ADP binding"/>
    <property type="evidence" value="ECO:0007669"/>
    <property type="project" value="InterPro"/>
</dbReference>
<dbReference type="SUPFAM" id="SSF52540">
    <property type="entry name" value="P-loop containing nucleoside triphosphate hydrolases"/>
    <property type="match status" value="2"/>
</dbReference>
<feature type="domain" description="Disease resistance R13L4/SHOC-2-like LRR" evidence="4">
    <location>
        <begin position="230"/>
        <end position="332"/>
    </location>
</feature>
<evidence type="ECO:0000256" key="1">
    <source>
        <dbReference type="ARBA" id="ARBA00022737"/>
    </source>
</evidence>
<feature type="domain" description="Disease resistance protein winged helix" evidence="3">
    <location>
        <begin position="110"/>
        <end position="181"/>
    </location>
</feature>
<dbReference type="Gene3D" id="1.10.8.430">
    <property type="entry name" value="Helical domain of apoptotic protease-activating factors"/>
    <property type="match status" value="2"/>
</dbReference>
<evidence type="ECO:0000313" key="6">
    <source>
        <dbReference type="Proteomes" id="UP000604825"/>
    </source>
</evidence>
<dbReference type="InterPro" id="IPR058922">
    <property type="entry name" value="WHD_DRP"/>
</dbReference>
<sequence length="1043" mass="118740">MKALSDQDSRSLFFKRIFGSEDGCPPYLKEGSICSNFEKKCGGLPLAIITTSSLIASQPSKLKENWEHVRDRLGSNFEMSPSLEGMRQILNLSYINLPHYLKTCMLYLGIYPEDYTIEKNDLTRRWIAEGFICNVRGMDVEDIAKSYFNELINRSLIQPADTNCNGEVMSCKVHDMMLDLILHKSQEENFVTVIDDIQDMTGQQDKIHRLSLNLGGTVGDRVAGCVQLSQTRTLAIFGTSSYLPPFQLFKYLRVLGIEITEQSYPPLLQNFTEIHHLFQLRYLKIVAKGHEVVLPSTIGSMQQLETFEINATIKLSKGQSFRELPSDIVHLSRGWDRYGAAPTGTKHLSSLREIYVCIGGADASESNRRAAESALRNAIDMHRGGRVANIKYDADLQWLFEDSRIEDDEREEDDDVNNGHLKDECKLPLAMMLSRFHEHCPKGRYTRYAFTCQAPAWDIIRCALPENINGSRVLITTRIETVARACCAKNIECVYKMKALSDQDSRSLFFKRIFGAEEACPPYLMEVSAQILKKCGGLPLAVITISSLLANQESKLKDWWEYVQKSLGSNFEVSQSLDGMRQILNLSYINLPHYLKTCMLYLGIYPEDYTINKNDLVRQWISEGFICEGRGTDPEDIEKSYFNELINRSLIQPVDTDYNGEVMSCRVHDMMLDLILYKSREDNFITVMDDIQDLTRQPAKIRRLSLSLDGAIDETVGRSFQLSQTRMLARFGTSLYLPPILQFKHLRVLTIEISSGPYSSELLDLNGICHLFQLGFLKIIASGRHVVLPSKIGRLQQLKTFEIKGRSDLQLPSDIVHLSRLWHLIVPGKGLRELTNLTNVEIGYSDYTSTNRDEFAAKCRELVHALGNICSLKCLLIHSDYLPVTLRACLDSWCSVPTSFIHLQSFHAMYDRWFSRIPGWIGQHHSLYDLELSVQDVYGDDVGILSQLPSLVRLDLHIHGVPKDKIIIRGRGFPALKHFTVGCFRISYLAFEAGAMPKLERLGLCFNACGWDRYGGVLCEHRVPIGPQGNRRRHWEHICKRIQ</sequence>